<dbReference type="VEuPathDB" id="FungiDB:MMYC01_205037"/>
<feature type="compositionally biased region" description="Low complexity" evidence="1">
    <location>
        <begin position="974"/>
        <end position="991"/>
    </location>
</feature>
<feature type="region of interest" description="Disordered" evidence="1">
    <location>
        <begin position="782"/>
        <end position="1299"/>
    </location>
</feature>
<protein>
    <recommendedName>
        <fullName evidence="4">Pt repeat family protein</fullName>
    </recommendedName>
</protein>
<feature type="region of interest" description="Disordered" evidence="1">
    <location>
        <begin position="684"/>
        <end position="742"/>
    </location>
</feature>
<keyword evidence="3" id="KW-1185">Reference proteome</keyword>
<feature type="compositionally biased region" description="Low complexity" evidence="1">
    <location>
        <begin position="521"/>
        <end position="532"/>
    </location>
</feature>
<reference evidence="2 3" key="1">
    <citation type="journal article" date="2016" name="Genome Announc.">
        <title>Genome Sequence of Madurella mycetomatis mm55, Isolated from a Human Mycetoma Case in Sudan.</title>
        <authorList>
            <person name="Smit S."/>
            <person name="Derks M.F."/>
            <person name="Bervoets S."/>
            <person name="Fahal A."/>
            <person name="van Leeuwen W."/>
            <person name="van Belkum A."/>
            <person name="van de Sande W.W."/>
        </authorList>
    </citation>
    <scope>NUCLEOTIDE SEQUENCE [LARGE SCALE GENOMIC DNA]</scope>
    <source>
        <strain evidence="3">mm55</strain>
    </source>
</reference>
<feature type="compositionally biased region" description="Basic and acidic residues" evidence="1">
    <location>
        <begin position="876"/>
        <end position="886"/>
    </location>
</feature>
<comment type="caution">
    <text evidence="2">The sequence shown here is derived from an EMBL/GenBank/DDBJ whole genome shotgun (WGS) entry which is preliminary data.</text>
</comment>
<feature type="region of interest" description="Disordered" evidence="1">
    <location>
        <begin position="498"/>
        <end position="603"/>
    </location>
</feature>
<feature type="compositionally biased region" description="Basic and acidic residues" evidence="1">
    <location>
        <begin position="1215"/>
        <end position="1224"/>
    </location>
</feature>
<feature type="region of interest" description="Disordered" evidence="1">
    <location>
        <begin position="1316"/>
        <end position="1360"/>
    </location>
</feature>
<feature type="compositionally biased region" description="Low complexity" evidence="1">
    <location>
        <begin position="1186"/>
        <end position="1202"/>
    </location>
</feature>
<dbReference type="Proteomes" id="UP000078237">
    <property type="component" value="Unassembled WGS sequence"/>
</dbReference>
<name>A0A175W2K6_9PEZI</name>
<dbReference type="EMBL" id="LCTW02000141">
    <property type="protein sequence ID" value="KXX77896.1"/>
    <property type="molecule type" value="Genomic_DNA"/>
</dbReference>
<dbReference type="AlphaFoldDB" id="A0A175W2K6"/>
<feature type="region of interest" description="Disordered" evidence="1">
    <location>
        <begin position="1419"/>
        <end position="1439"/>
    </location>
</feature>
<feature type="compositionally biased region" description="Basic and acidic residues" evidence="1">
    <location>
        <begin position="1135"/>
        <end position="1154"/>
    </location>
</feature>
<feature type="compositionally biased region" description="Basic and acidic residues" evidence="1">
    <location>
        <begin position="1316"/>
        <end position="1336"/>
    </location>
</feature>
<feature type="compositionally biased region" description="Basic and acidic residues" evidence="1">
    <location>
        <begin position="925"/>
        <end position="944"/>
    </location>
</feature>
<organism evidence="2 3">
    <name type="scientific">Madurella mycetomatis</name>
    <dbReference type="NCBI Taxonomy" id="100816"/>
    <lineage>
        <taxon>Eukaryota</taxon>
        <taxon>Fungi</taxon>
        <taxon>Dikarya</taxon>
        <taxon>Ascomycota</taxon>
        <taxon>Pezizomycotina</taxon>
        <taxon>Sordariomycetes</taxon>
        <taxon>Sordariomycetidae</taxon>
        <taxon>Sordariales</taxon>
        <taxon>Sordariales incertae sedis</taxon>
        <taxon>Madurella</taxon>
    </lineage>
</organism>
<feature type="compositionally biased region" description="Basic and acidic residues" evidence="1">
    <location>
        <begin position="1345"/>
        <end position="1357"/>
    </location>
</feature>
<gene>
    <name evidence="2" type="ORF">MMYC01_205037</name>
</gene>
<evidence type="ECO:0008006" key="4">
    <source>
        <dbReference type="Google" id="ProtNLM"/>
    </source>
</evidence>
<feature type="compositionally biased region" description="Gly residues" evidence="1">
    <location>
        <begin position="1589"/>
        <end position="1603"/>
    </location>
</feature>
<sequence length="1630" mass="175535">MAWWDSHRRPHGGPARSKTRLAMGDAFPSLELRHVEMERERALLSPVVEEQPGPPSIPALVVHVEIQFTDPVIQSRYCRSYGSSPDFEATNRICRGLVRRIERCSDELLTRRDSSALEMFKDGSYERKSQRFTMTFRIMRRGKGEWAERTYRSYQKHPLTVAFTKEAILATHRMIGLFLRRHDKNFQWLDCPVPDADVEGSETMVPSRDGPLSLLSIPKSAFIEATQTFEFVPGYRIELCFRSKNPQRNASLFERNIKVNSTQTAPLTLFASEDLLWKALQTINQGLDSKKRELDDHLRGDRRAGDLHLADDALEIDLRISNNLGPVYKHVYRSIKSKLALFRDPEARDCDDFLRNVENSLARARDDADANMNAMDDLDFRILELKGVGWTLREPAKFTLGPSVSYGRRTIQAALDRIQTGIGDVIRGHNIAIHVTAYKRGHLVLDKAIVAHEKRGRPKEVFGSAEEAESTFLSRLQSRIQADMDKVFDDSCAIDDIPEDDEDVVLRPSTPVRPGQEGECPPRYSPSSTRYSPSRHRRAMPSSAQTSPRLLGQRRFSLSPRSTDSVKSIDYLKPAQEPVVNGNSRPDTPASERSSRLHSGEGALLGDPAPLIIVAEAKPTQRAFPLVPRTAYMVRASNASILAEDQAVIGGNNGTSGEFRSGGGAAVGRASESCSREVMMSRVVERPTSSLSGTVPAETSSKLLGSGFASNSADRQTEISSQNSEDTDALSARYKSRQRRMDTPEAYVDAREFMSSPAFGGWTKPETPDSLIGDASPRYDDFSTAPSTPELSTGGSSPRHSILITPSYLRTNSGTKDAELSGFYPESEPEESRVNHIDISAVSAKEDHGLPSTEELPISKSKFGPPLQPVAASELATERSSIDASDHWVAGNSGPIAGAQLRREVPDAEPTPTPLPTSTSAPCSKSDRDGKISPDRKGFSERLGAEFNSGSDTQFSASDFPTSEVRTRSDPNEGQSHSSVSSGSGSDAVSGPENGLETLAEAFRSEIPGDNLGTTAGAETRLVTDNVSRDSLDGVLEVTLRDHSDNHNVKPEAVPSGSKSEGETTLQGTEGSLDTVNEPLRNDTGPELAGDTDRHVYNDGFVNGPGLATDKRQQKQPVTEDVGDSDVADFPTPEVHLERPDEGHGPDLEAEVCHPKPSYRISGTVAEVVGEDHTTSGPYHEAETDSSGPGAAPSRAAGKSGPQVDGQIAGMADTGSEKEPDLQAEHGPAANGLEDHGQIKQGVPEEQAAAPEFGDENQPGGEAARCDSRPSPTQNDTIGPETAELDASEEKPVGADGLSEELVECTEIRADMAEIRGVTAKEEGGSDRESELRLEVVTEADEGTGDEKSGSGIRDEGDSSLITEDAGAEAEILGHKANNNQLPVAASAISVADFTAAPPEISAPSDNLGVSAVIQPSPAETGAPAAEAALPKSETRKQPPSLALVPVPNLALLFPNGPNPPRISLHADDNASFISYTSAARSSVDRFPLSTDDGLAFLEAPKTPLVASRPQTAGYLGLRGESRFLEVGLRGALGHGAATTAVTRRRRLSLPLYILEQQVLEAATAMLPPSAPASEAGSRGSRLKRRRGAGVGSGTEPGEGYNDGRGVVPRMMMMMAGAVAIGKIMKRVTE</sequence>
<accession>A0A175W2K6</accession>
<evidence type="ECO:0000313" key="2">
    <source>
        <dbReference type="EMBL" id="KXX77896.1"/>
    </source>
</evidence>
<feature type="region of interest" description="Disordered" evidence="1">
    <location>
        <begin position="1569"/>
        <end position="1603"/>
    </location>
</feature>
<dbReference type="OrthoDB" id="5144858at2759"/>
<evidence type="ECO:0000256" key="1">
    <source>
        <dbReference type="SAM" id="MobiDB-lite"/>
    </source>
</evidence>
<feature type="compositionally biased region" description="Polar residues" evidence="1">
    <location>
        <begin position="687"/>
        <end position="724"/>
    </location>
</feature>
<feature type="compositionally biased region" description="Polar residues" evidence="1">
    <location>
        <begin position="784"/>
        <end position="799"/>
    </location>
</feature>
<evidence type="ECO:0000313" key="3">
    <source>
        <dbReference type="Proteomes" id="UP000078237"/>
    </source>
</evidence>
<feature type="compositionally biased region" description="Low complexity" evidence="1">
    <location>
        <begin position="1419"/>
        <end position="1431"/>
    </location>
</feature>
<feature type="compositionally biased region" description="Polar residues" evidence="1">
    <location>
        <begin position="1057"/>
        <end position="1075"/>
    </location>
</feature>
<dbReference type="STRING" id="100816.A0A175W2K6"/>
<proteinExistence type="predicted"/>
<feature type="compositionally biased region" description="Basic and acidic residues" evidence="1">
    <location>
        <begin position="1039"/>
        <end position="1050"/>
    </location>
</feature>
<feature type="compositionally biased region" description="Polar residues" evidence="1">
    <location>
        <begin position="948"/>
        <end position="961"/>
    </location>
</feature>